<sequence>MTIATISNFALQIIAQAEGAPASQPAAGGSNFLMQFGPIILMVVAFYFLLIAPQRKKQKEHQKLLSELDSGDQVLLASGIFGEITNRKDDRFVVRIADGVKVEVAKNFVQTVIKKKAPATRNNPAPPLRFARFRRRMSSKDTAPEREEGGKNAVTFPSLPVT</sequence>
<evidence type="ECO:0000256" key="5">
    <source>
        <dbReference type="ARBA" id="ARBA00022475"/>
    </source>
</evidence>
<reference evidence="13 14" key="1">
    <citation type="journal article" date="2018" name="Syst. Appl. Microbiol.">
        <title>Ereboglobus luteus gen. nov. sp. nov. from cockroach guts, and new insights into the oxygen relationship of the genera Opitutus and Didymococcus (Verrucomicrobia: Opitutaceae).</title>
        <authorList>
            <person name="Tegtmeier D."/>
            <person name="Belitz A."/>
            <person name="Radek R."/>
            <person name="Heimerl T."/>
            <person name="Brune A."/>
        </authorList>
    </citation>
    <scope>NUCLEOTIDE SEQUENCE [LARGE SCALE GENOMIC DNA]</scope>
    <source>
        <strain evidence="13 14">Ho45</strain>
    </source>
</reference>
<dbReference type="SMART" id="SM01323">
    <property type="entry name" value="YajC"/>
    <property type="match status" value="1"/>
</dbReference>
<dbReference type="NCBIfam" id="TIGR00739">
    <property type="entry name" value="yajC"/>
    <property type="match status" value="1"/>
</dbReference>
<dbReference type="EMBL" id="CP023004">
    <property type="protein sequence ID" value="AWI10583.1"/>
    <property type="molecule type" value="Genomic_DNA"/>
</dbReference>
<evidence type="ECO:0000256" key="8">
    <source>
        <dbReference type="ARBA" id="ARBA00022989"/>
    </source>
</evidence>
<dbReference type="KEGG" id="elut:CKA38_07325"/>
<evidence type="ECO:0000256" key="7">
    <source>
        <dbReference type="ARBA" id="ARBA00022927"/>
    </source>
</evidence>
<evidence type="ECO:0000256" key="1">
    <source>
        <dbReference type="ARBA" id="ARBA00004162"/>
    </source>
</evidence>
<comment type="similarity">
    <text evidence="2">Belongs to the YajC family.</text>
</comment>
<feature type="transmembrane region" description="Helical" evidence="12">
    <location>
        <begin position="35"/>
        <end position="53"/>
    </location>
</feature>
<keyword evidence="14" id="KW-1185">Reference proteome</keyword>
<evidence type="ECO:0000313" key="14">
    <source>
        <dbReference type="Proteomes" id="UP000244896"/>
    </source>
</evidence>
<evidence type="ECO:0000256" key="11">
    <source>
        <dbReference type="SAM" id="MobiDB-lite"/>
    </source>
</evidence>
<keyword evidence="4" id="KW-0813">Transport</keyword>
<proteinExistence type="inferred from homology"/>
<name>A0A2U8E6W3_9BACT</name>
<evidence type="ECO:0000256" key="4">
    <source>
        <dbReference type="ARBA" id="ARBA00022448"/>
    </source>
</evidence>
<evidence type="ECO:0000256" key="2">
    <source>
        <dbReference type="ARBA" id="ARBA00006742"/>
    </source>
</evidence>
<dbReference type="PANTHER" id="PTHR33909">
    <property type="entry name" value="SEC TRANSLOCON ACCESSORY COMPLEX SUBUNIT YAJC"/>
    <property type="match status" value="1"/>
</dbReference>
<dbReference type="OrthoDB" id="9800132at2"/>
<dbReference type="PANTHER" id="PTHR33909:SF1">
    <property type="entry name" value="SEC TRANSLOCON ACCESSORY COMPLEX SUBUNIT YAJC"/>
    <property type="match status" value="1"/>
</dbReference>
<dbReference type="Proteomes" id="UP000244896">
    <property type="component" value="Chromosome"/>
</dbReference>
<dbReference type="Pfam" id="PF02699">
    <property type="entry name" value="YajC"/>
    <property type="match status" value="1"/>
</dbReference>
<evidence type="ECO:0000256" key="12">
    <source>
        <dbReference type="SAM" id="Phobius"/>
    </source>
</evidence>
<keyword evidence="7" id="KW-0653">Protein transport</keyword>
<keyword evidence="8 12" id="KW-1133">Transmembrane helix</keyword>
<accession>A0A2U8E6W3</accession>
<organism evidence="13 14">
    <name type="scientific">Ereboglobus luteus</name>
    <dbReference type="NCBI Taxonomy" id="1796921"/>
    <lineage>
        <taxon>Bacteria</taxon>
        <taxon>Pseudomonadati</taxon>
        <taxon>Verrucomicrobiota</taxon>
        <taxon>Opitutia</taxon>
        <taxon>Opitutales</taxon>
        <taxon>Opitutaceae</taxon>
        <taxon>Ereboglobus</taxon>
    </lineage>
</organism>
<evidence type="ECO:0000256" key="6">
    <source>
        <dbReference type="ARBA" id="ARBA00022692"/>
    </source>
</evidence>
<keyword evidence="10 12" id="KW-0472">Membrane</keyword>
<keyword evidence="6 12" id="KW-0812">Transmembrane</keyword>
<dbReference type="GO" id="GO:0015031">
    <property type="term" value="P:protein transport"/>
    <property type="evidence" value="ECO:0007669"/>
    <property type="project" value="UniProtKB-KW"/>
</dbReference>
<evidence type="ECO:0000256" key="3">
    <source>
        <dbReference type="ARBA" id="ARBA00014962"/>
    </source>
</evidence>
<comment type="subcellular location">
    <subcellularLocation>
        <location evidence="1">Cell membrane</location>
        <topology evidence="1">Single-pass membrane protein</topology>
    </subcellularLocation>
</comment>
<dbReference type="AlphaFoldDB" id="A0A2U8E6W3"/>
<keyword evidence="5" id="KW-1003">Cell membrane</keyword>
<dbReference type="GO" id="GO:0005886">
    <property type="term" value="C:plasma membrane"/>
    <property type="evidence" value="ECO:0007669"/>
    <property type="project" value="UniProtKB-SubCell"/>
</dbReference>
<keyword evidence="9" id="KW-0811">Translocation</keyword>
<dbReference type="InterPro" id="IPR003849">
    <property type="entry name" value="Preprotein_translocase_YajC"/>
</dbReference>
<protein>
    <recommendedName>
        <fullName evidence="3">Sec translocon accessory complex subunit YajC</fullName>
    </recommendedName>
</protein>
<gene>
    <name evidence="13" type="primary">yajC</name>
    <name evidence="13" type="ORF">CKA38_07325</name>
</gene>
<dbReference type="PRINTS" id="PR01853">
    <property type="entry name" value="YAJCTRNLCASE"/>
</dbReference>
<evidence type="ECO:0000256" key="9">
    <source>
        <dbReference type="ARBA" id="ARBA00023010"/>
    </source>
</evidence>
<evidence type="ECO:0000313" key="13">
    <source>
        <dbReference type="EMBL" id="AWI10583.1"/>
    </source>
</evidence>
<feature type="compositionally biased region" description="Basic and acidic residues" evidence="11">
    <location>
        <begin position="138"/>
        <end position="150"/>
    </location>
</feature>
<dbReference type="RefSeq" id="WP_108826481.1">
    <property type="nucleotide sequence ID" value="NZ_CP023004.1"/>
</dbReference>
<feature type="region of interest" description="Disordered" evidence="11">
    <location>
        <begin position="117"/>
        <end position="162"/>
    </location>
</feature>
<evidence type="ECO:0000256" key="10">
    <source>
        <dbReference type="ARBA" id="ARBA00023136"/>
    </source>
</evidence>